<dbReference type="AlphaFoldDB" id="A0A9N9PRS6"/>
<sequence>MACLTRNAYAPGAYIIPAMPPEIHKPHMEQPSAPSIIGAEFTIQPGRADGDRTCWPVFHLACTTKCGNPRATDGDEVTPCDVDEAAADFAVAEVEPVCYFLAPDAILGSAVAGSTVAKEKRAVSRASLKRMVEFR</sequence>
<name>A0A9N9PRS6_9HELO</name>
<comment type="caution">
    <text evidence="1">The sequence shown here is derived from an EMBL/GenBank/DDBJ whole genome shotgun (WGS) entry which is preliminary data.</text>
</comment>
<accession>A0A9N9PRS6</accession>
<proteinExistence type="predicted"/>
<evidence type="ECO:0000313" key="2">
    <source>
        <dbReference type="Proteomes" id="UP000696280"/>
    </source>
</evidence>
<dbReference type="EMBL" id="CAJVRL010000050">
    <property type="protein sequence ID" value="CAG8953420.1"/>
    <property type="molecule type" value="Genomic_DNA"/>
</dbReference>
<dbReference type="Proteomes" id="UP000696280">
    <property type="component" value="Unassembled WGS sequence"/>
</dbReference>
<keyword evidence="2" id="KW-1185">Reference proteome</keyword>
<reference evidence="1" key="1">
    <citation type="submission" date="2021-07" db="EMBL/GenBank/DDBJ databases">
        <authorList>
            <person name="Durling M."/>
        </authorList>
    </citation>
    <scope>NUCLEOTIDE SEQUENCE</scope>
</reference>
<evidence type="ECO:0000313" key="1">
    <source>
        <dbReference type="EMBL" id="CAG8953420.1"/>
    </source>
</evidence>
<protein>
    <submittedName>
        <fullName evidence="1">Uncharacterized protein</fullName>
    </submittedName>
</protein>
<organism evidence="1 2">
    <name type="scientific">Hymenoscyphus fraxineus</name>
    <dbReference type="NCBI Taxonomy" id="746836"/>
    <lineage>
        <taxon>Eukaryota</taxon>
        <taxon>Fungi</taxon>
        <taxon>Dikarya</taxon>
        <taxon>Ascomycota</taxon>
        <taxon>Pezizomycotina</taxon>
        <taxon>Leotiomycetes</taxon>
        <taxon>Helotiales</taxon>
        <taxon>Helotiaceae</taxon>
        <taxon>Hymenoscyphus</taxon>
    </lineage>
</organism>
<gene>
    <name evidence="1" type="ORF">HYFRA_00010169</name>
</gene>